<dbReference type="PANTHER" id="PTHR23272">
    <property type="entry name" value="BED FINGER-RELATED"/>
    <property type="match status" value="1"/>
</dbReference>
<evidence type="ECO:0000313" key="4">
    <source>
        <dbReference type="Proteomes" id="UP001497457"/>
    </source>
</evidence>
<dbReference type="InterPro" id="IPR025525">
    <property type="entry name" value="hAT-like_transposase_RNase-H"/>
</dbReference>
<evidence type="ECO:0000313" key="3">
    <source>
        <dbReference type="EMBL" id="CAL4899422.1"/>
    </source>
</evidence>
<dbReference type="PANTHER" id="PTHR23272:SF161">
    <property type="entry name" value="ZINC FINGER BED DOMAIN-CONTAINING PROTEIN RICESLEEPER 1-LIKE"/>
    <property type="match status" value="1"/>
</dbReference>
<accession>A0ABC8VYM6</accession>
<keyword evidence="4" id="KW-1185">Reference proteome</keyword>
<sequence>MPHDGVARRLEVEAALAAERARGLREAAASMVGVFDMEVDSPQGARELREELDDEAKGCALDSSSLNRLAGGQDPALSSMAYLMKIKFQKYWEEEGNLNYLLFVAVILDPRYKLEYLRYCLKILYGPDRGKETSDKIESALDELFGYYAESVNASPSSSRSSVQAPIHINADEDDEENPWDMLATQFEQHMEDIQSKPNDSELTRYLADDREKRTKEFKILDYWKRNSSRYPVLSLLAKDVLAVPASTVPSESAFSTGGRIVDPLRCSLSTNTVEALICSQSWLHSSQGKVSAREAAEEVQLYEDIREEFLSKDCTDNQHRIDFNEFEE</sequence>
<gene>
    <name evidence="3" type="ORF">URODEC1_LOCUS8201</name>
</gene>
<organism evidence="3 4">
    <name type="scientific">Urochloa decumbens</name>
    <dbReference type="NCBI Taxonomy" id="240449"/>
    <lineage>
        <taxon>Eukaryota</taxon>
        <taxon>Viridiplantae</taxon>
        <taxon>Streptophyta</taxon>
        <taxon>Embryophyta</taxon>
        <taxon>Tracheophyta</taxon>
        <taxon>Spermatophyta</taxon>
        <taxon>Magnoliopsida</taxon>
        <taxon>Liliopsida</taxon>
        <taxon>Poales</taxon>
        <taxon>Poaceae</taxon>
        <taxon>PACMAD clade</taxon>
        <taxon>Panicoideae</taxon>
        <taxon>Panicodae</taxon>
        <taxon>Paniceae</taxon>
        <taxon>Melinidinae</taxon>
        <taxon>Urochloa</taxon>
    </lineage>
</organism>
<name>A0ABC8VYM6_9POAL</name>
<evidence type="ECO:0008006" key="5">
    <source>
        <dbReference type="Google" id="ProtNLM"/>
    </source>
</evidence>
<dbReference type="Pfam" id="PF05699">
    <property type="entry name" value="Dimer_Tnp_hAT"/>
    <property type="match status" value="1"/>
</dbReference>
<reference evidence="3 4" key="2">
    <citation type="submission" date="2024-10" db="EMBL/GenBank/DDBJ databases">
        <authorList>
            <person name="Ryan C."/>
        </authorList>
    </citation>
    <scope>NUCLEOTIDE SEQUENCE [LARGE SCALE GENOMIC DNA]</scope>
</reference>
<feature type="domain" description="HAT C-terminal dimerisation" evidence="1">
    <location>
        <begin position="202"/>
        <end position="284"/>
    </location>
</feature>
<dbReference type="EMBL" id="OZ075121">
    <property type="protein sequence ID" value="CAL4899422.1"/>
    <property type="molecule type" value="Genomic_DNA"/>
</dbReference>
<dbReference type="InterPro" id="IPR008906">
    <property type="entry name" value="HATC_C_dom"/>
</dbReference>
<protein>
    <recommendedName>
        <fullName evidence="5">Transposase</fullName>
    </recommendedName>
</protein>
<dbReference type="Pfam" id="PF14372">
    <property type="entry name" value="hAT-like_RNase-H"/>
    <property type="match status" value="1"/>
</dbReference>
<dbReference type="InterPro" id="IPR012337">
    <property type="entry name" value="RNaseH-like_sf"/>
</dbReference>
<feature type="domain" description="hAT-like transposase RNase-H fold" evidence="2">
    <location>
        <begin position="65"/>
        <end position="148"/>
    </location>
</feature>
<evidence type="ECO:0000259" key="2">
    <source>
        <dbReference type="Pfam" id="PF14372"/>
    </source>
</evidence>
<proteinExistence type="predicted"/>
<reference evidence="4" key="1">
    <citation type="submission" date="2024-06" db="EMBL/GenBank/DDBJ databases">
        <authorList>
            <person name="Ryan C."/>
        </authorList>
    </citation>
    <scope>NUCLEOTIDE SEQUENCE [LARGE SCALE GENOMIC DNA]</scope>
</reference>
<evidence type="ECO:0000259" key="1">
    <source>
        <dbReference type="Pfam" id="PF05699"/>
    </source>
</evidence>
<dbReference type="AlphaFoldDB" id="A0ABC8VYM6"/>
<dbReference type="Proteomes" id="UP001497457">
    <property type="component" value="Chromosome 11b"/>
</dbReference>
<dbReference type="SUPFAM" id="SSF53098">
    <property type="entry name" value="Ribonuclease H-like"/>
    <property type="match status" value="1"/>
</dbReference>